<gene>
    <name evidence="2" type="primary">DAO_1</name>
    <name evidence="1" type="synonym">DAO_0</name>
    <name evidence="1" type="ORF">CM83_18959</name>
    <name evidence="2" type="ORF">CM83_18960</name>
</gene>
<reference evidence="2" key="1">
    <citation type="journal article" date="2014" name="PLoS ONE">
        <title>Transcriptome-Based Identification of ABC Transporters in the Western Tarnished Plant Bug Lygus hesperus.</title>
        <authorList>
            <person name="Hull J.J."/>
            <person name="Chaney K."/>
            <person name="Geib S.M."/>
            <person name="Fabrick J.A."/>
            <person name="Brent C.S."/>
            <person name="Walsh D."/>
            <person name="Lavine L.C."/>
        </authorList>
    </citation>
    <scope>NUCLEOTIDE SEQUENCE</scope>
</reference>
<evidence type="ECO:0000313" key="2">
    <source>
        <dbReference type="EMBL" id="JAF98851.1"/>
    </source>
</evidence>
<dbReference type="AlphaFoldDB" id="A0A0A9VQY7"/>
<organism evidence="2">
    <name type="scientific">Lygus hesperus</name>
    <name type="common">Western plant bug</name>
    <dbReference type="NCBI Taxonomy" id="30085"/>
    <lineage>
        <taxon>Eukaryota</taxon>
        <taxon>Metazoa</taxon>
        <taxon>Ecdysozoa</taxon>
        <taxon>Arthropoda</taxon>
        <taxon>Hexapoda</taxon>
        <taxon>Insecta</taxon>
        <taxon>Pterygota</taxon>
        <taxon>Neoptera</taxon>
        <taxon>Paraneoptera</taxon>
        <taxon>Hemiptera</taxon>
        <taxon>Heteroptera</taxon>
        <taxon>Panheteroptera</taxon>
        <taxon>Cimicomorpha</taxon>
        <taxon>Miridae</taxon>
        <taxon>Mirini</taxon>
        <taxon>Lygus</taxon>
    </lineage>
</organism>
<name>A0A0A9VQY7_LYGHE</name>
<dbReference type="EMBL" id="GBHO01044752">
    <property type="protein sequence ID" value="JAF98851.1"/>
    <property type="molecule type" value="Transcribed_RNA"/>
</dbReference>
<protein>
    <submittedName>
        <fullName evidence="2">D-amino-acid oxidase</fullName>
    </submittedName>
</protein>
<evidence type="ECO:0000313" key="1">
    <source>
        <dbReference type="EMBL" id="JAF98850.1"/>
    </source>
</evidence>
<reference evidence="2" key="2">
    <citation type="submission" date="2014-07" db="EMBL/GenBank/DDBJ databases">
        <authorList>
            <person name="Hull J."/>
        </authorList>
    </citation>
    <scope>NUCLEOTIDE SEQUENCE</scope>
</reference>
<accession>A0A0A9VQY7</accession>
<proteinExistence type="predicted"/>
<sequence length="111" mass="12661">MLGFSSNFGSSPKDGSYKPEIFDHDTLLNSSSRSYFHQPQMLKLQWFYHLTHVGIPAQSHPVTVSRFVGLTLLCEMALFFLNDPRLQLGDRAKTHLYILIVSMSHGVEVMF</sequence>
<dbReference type="EMBL" id="GBHO01044753">
    <property type="protein sequence ID" value="JAF98850.1"/>
    <property type="molecule type" value="Transcribed_RNA"/>
</dbReference>